<organism evidence="1 2">
    <name type="scientific">Tsukamurella tyrosinosolvens</name>
    <dbReference type="NCBI Taxonomy" id="57704"/>
    <lineage>
        <taxon>Bacteria</taxon>
        <taxon>Bacillati</taxon>
        <taxon>Actinomycetota</taxon>
        <taxon>Actinomycetes</taxon>
        <taxon>Mycobacteriales</taxon>
        <taxon>Tsukamurellaceae</taxon>
        <taxon>Tsukamurella</taxon>
    </lineage>
</organism>
<name>A0A1H4UF92_TSUTY</name>
<gene>
    <name evidence="1" type="ORF">SAMN04489793_2882</name>
</gene>
<dbReference type="Proteomes" id="UP000182241">
    <property type="component" value="Unassembled WGS sequence"/>
</dbReference>
<dbReference type="OrthoDB" id="9889090at2"/>
<evidence type="ECO:0000313" key="1">
    <source>
        <dbReference type="EMBL" id="SEC67409.1"/>
    </source>
</evidence>
<dbReference type="AlphaFoldDB" id="A0A1H4UF92"/>
<protein>
    <submittedName>
        <fullName evidence="1">Uncharacterized protein</fullName>
    </submittedName>
</protein>
<dbReference type="STRING" id="57704.SAMN04489793_2882"/>
<reference evidence="2" key="1">
    <citation type="submission" date="2016-10" db="EMBL/GenBank/DDBJ databases">
        <authorList>
            <person name="Varghese N."/>
            <person name="Submissions S."/>
        </authorList>
    </citation>
    <scope>NUCLEOTIDE SEQUENCE [LARGE SCALE GENOMIC DNA]</scope>
    <source>
        <strain evidence="2">DSM 44234</strain>
    </source>
</reference>
<keyword evidence="2" id="KW-1185">Reference proteome</keyword>
<proteinExistence type="predicted"/>
<dbReference type="RefSeq" id="WP_068741718.1">
    <property type="nucleotide sequence ID" value="NZ_FNSA01000003.1"/>
</dbReference>
<accession>A0A1H4UF92</accession>
<evidence type="ECO:0000313" key="2">
    <source>
        <dbReference type="Proteomes" id="UP000182241"/>
    </source>
</evidence>
<dbReference type="EMBL" id="FNSA01000003">
    <property type="protein sequence ID" value="SEC67409.1"/>
    <property type="molecule type" value="Genomic_DNA"/>
</dbReference>
<sequence>MYTLTFGAEAFTADDELFAEEGIPAARLELDFNEFNHRTGHDIRSPQRAIVYEQRINEHLGAEGEPLWPMQGPLGGNLTCSLCGGSSSTVKLPGSLTRADAEKALEEHGELTAEFRLSTFDHSGPGPIPVQTVLEGRCAMAEPGALDFDVEIDVPSGRLGLVDYIPDEADSALGDERFLINSEAGQLQYAQAIHATYGLARMPNYRSTFPWTLSDDPEGLDTFVLSTAWPEEWDDSPDDAHARAEIGLHTCIADRLEPAGSRVADAVWATIAGDITNFEALPGYSDGDYASRLVTLPVAPGRWRVRGHVTGPDEMDNARILTLTRIERRDPSSASS</sequence>